<sequence length="65" mass="7517">MEILVKVGAQPSLPLGSKYSLTKAILKVKNKISIAFGLYYKFTFYHNFQKSLKNRPSEIYQKSIF</sequence>
<accession>A0AAU0F2R5</accession>
<proteinExistence type="predicted"/>
<evidence type="ECO:0000313" key="1">
    <source>
        <dbReference type="EMBL" id="WOC52093.1"/>
    </source>
</evidence>
<dbReference type="EMBL" id="CP136426">
    <property type="protein sequence ID" value="WOC52093.1"/>
    <property type="molecule type" value="Genomic_DNA"/>
</dbReference>
<dbReference type="Proteomes" id="UP001432059">
    <property type="component" value="Chromosome"/>
</dbReference>
<reference evidence="1" key="1">
    <citation type="submission" date="2023-10" db="EMBL/GenBank/DDBJ databases">
        <title>Characterization and whole genome sequencing of a novel strain of Bergeyella porcorum QD2021 isolated from pig.</title>
        <authorList>
            <person name="Liu G."/>
            <person name="Chen C."/>
            <person name="Han X."/>
        </authorList>
    </citation>
    <scope>NUCLEOTIDE SEQUENCE</scope>
    <source>
        <strain evidence="1">QD2021</strain>
    </source>
</reference>
<dbReference type="KEGG" id="bpor:BPO_1446"/>
<gene>
    <name evidence="1" type="ORF">BPO_1446</name>
</gene>
<organism evidence="1 2">
    <name type="scientific">Bergeyella porcorum</name>
    <dbReference type="NCBI Taxonomy" id="1735111"/>
    <lineage>
        <taxon>Bacteria</taxon>
        <taxon>Pseudomonadati</taxon>
        <taxon>Bacteroidota</taxon>
        <taxon>Flavobacteriia</taxon>
        <taxon>Flavobacteriales</taxon>
        <taxon>Weeksellaceae</taxon>
        <taxon>Bergeyella</taxon>
    </lineage>
</organism>
<dbReference type="AlphaFoldDB" id="A0AAU0F2R5"/>
<evidence type="ECO:0000313" key="2">
    <source>
        <dbReference type="Proteomes" id="UP001432059"/>
    </source>
</evidence>
<name>A0AAU0F2R5_9FLAO</name>
<keyword evidence="2" id="KW-1185">Reference proteome</keyword>
<protein>
    <submittedName>
        <fullName evidence="1">Uncharacterized protein</fullName>
    </submittedName>
</protein>